<evidence type="ECO:0000313" key="3">
    <source>
        <dbReference type="Proteomes" id="UP001158045"/>
    </source>
</evidence>
<proteinExistence type="predicted"/>
<dbReference type="RefSeq" id="WP_281094609.1">
    <property type="nucleotide sequence ID" value="NZ_JARYZI010000007.1"/>
</dbReference>
<dbReference type="Pfam" id="PF08378">
    <property type="entry name" value="NERD"/>
    <property type="match status" value="1"/>
</dbReference>
<protein>
    <submittedName>
        <fullName evidence="2">Nuclease-related domain-containing protein</fullName>
    </submittedName>
</protein>
<gene>
    <name evidence="2" type="ORF">QE109_11220</name>
</gene>
<name>A0ABT6NE68_9FIRM</name>
<organism evidence="2 3">
    <name type="scientific">Fusibacter bizertensis</name>
    <dbReference type="NCBI Taxonomy" id="1488331"/>
    <lineage>
        <taxon>Bacteria</taxon>
        <taxon>Bacillati</taxon>
        <taxon>Bacillota</taxon>
        <taxon>Clostridia</taxon>
        <taxon>Eubacteriales</taxon>
        <taxon>Eubacteriales Family XII. Incertae Sedis</taxon>
        <taxon>Fusibacter</taxon>
    </lineage>
</organism>
<comment type="caution">
    <text evidence="2">The sequence shown here is derived from an EMBL/GenBank/DDBJ whole genome shotgun (WGS) entry which is preliminary data.</text>
</comment>
<reference evidence="2 3" key="1">
    <citation type="submission" date="2023-04" db="EMBL/GenBank/DDBJ databases">
        <title>Fusibacter bizertensis strain WBS, isolated from littoral bottom sediments of the Arctic seas - biochemical and genomic analysis.</title>
        <authorList>
            <person name="Brioukhanov A.L."/>
        </authorList>
    </citation>
    <scope>NUCLEOTIDE SEQUENCE [LARGE SCALE GENOMIC DNA]</scope>
    <source>
        <strain evidence="2 3">WBS</strain>
    </source>
</reference>
<accession>A0ABT6NE68</accession>
<dbReference type="Proteomes" id="UP001158045">
    <property type="component" value="Unassembled WGS sequence"/>
</dbReference>
<sequence length="225" mass="26850">MLYFVMILIISYFCFDIYKYNKCKYKIETNNKYVKVRLNKGLFGEYLTYRILESLSGYKKITVNTYIPKKNGETTEIDLICVHETGIYCIESKNYSGWIFGDEKSQYWTQSLKGGMKNRFFNPIMQNEGHIKHLKEFLSEDYSGEYYSVIVFSQRCELKKIKMNSKDILLMRRPFLKRRMSRAIAKRNQVLSDSKVDLIYDKLVQYSGVSEEEKLQHITNIKRRK</sequence>
<evidence type="ECO:0000259" key="1">
    <source>
        <dbReference type="PROSITE" id="PS50965"/>
    </source>
</evidence>
<dbReference type="EMBL" id="JARYZI010000007">
    <property type="protein sequence ID" value="MDH8678723.1"/>
    <property type="molecule type" value="Genomic_DNA"/>
</dbReference>
<feature type="domain" description="NERD" evidence="1">
    <location>
        <begin position="40"/>
        <end position="157"/>
    </location>
</feature>
<evidence type="ECO:0000313" key="2">
    <source>
        <dbReference type="EMBL" id="MDH8678723.1"/>
    </source>
</evidence>
<dbReference type="PROSITE" id="PS50965">
    <property type="entry name" value="NERD"/>
    <property type="match status" value="1"/>
</dbReference>
<keyword evidence="3" id="KW-1185">Reference proteome</keyword>
<dbReference type="InterPro" id="IPR011528">
    <property type="entry name" value="NERD"/>
</dbReference>